<dbReference type="InterPro" id="IPR022023">
    <property type="entry name" value="U1snRNP70_N"/>
</dbReference>
<gene>
    <name evidence="10" type="ORF">C6P46_004718</name>
</gene>
<dbReference type="CDD" id="cd12236">
    <property type="entry name" value="RRM_snRNP70"/>
    <property type="match status" value="1"/>
</dbReference>
<dbReference type="GO" id="GO:0071004">
    <property type="term" value="C:U2-type prespliceosome"/>
    <property type="evidence" value="ECO:0007669"/>
    <property type="project" value="TreeGrafter"/>
</dbReference>
<dbReference type="Pfam" id="PF12220">
    <property type="entry name" value="U1snRNP70_N"/>
    <property type="match status" value="1"/>
</dbReference>
<sequence>MVGTHLLPPNLLKLFAPRPPLPYLKPPGRDPDFPLKSLSSKRAPKPILVSEVLEEIRAQQATEEADRDADVVKQDGTAPVKPKHEEQEQEEDNKPEVKAESASQQPAASDGEDATMTSATSTDEKEEGEEAAPPIAKSADAAAPTTTTTAAAAETQSQQKGLTKKPKGPVAGERDDLTAETRFELRRREKKRWQQECMSKPYAPQDDEEICGDPYKTLFVGRLPREVTEKDLLREFELYGPIDRLRLVVDPETGLSRGYAFIVYERERDMKAAYKDADGLKMKGKRLLIDVERGRTVKGWKPRRLGGGLGGRIKKLKGGIPAPEPSAFPPPYMGGGGPPGGFGGRGGFGGGGFGGGRGGGFAPRGGRGGFMGGGRGGYGGGFGGPPRGGPPGGGGGFGGGFQGGFQGGGGGGFAPMDGGGGGPGGPPPPGGGGGYGPPGGGRGGFGAGLDMAVLQAHHLEEGEDRREEEEAEGTLRGIERVESSRVAGGGGGGVVVLFTAWGAQ</sequence>
<dbReference type="OrthoDB" id="4207594at2759"/>
<dbReference type="InterPro" id="IPR035979">
    <property type="entry name" value="RBD_domain_sf"/>
</dbReference>
<keyword evidence="4 7" id="KW-0694">RNA-binding</keyword>
<organism evidence="10 11">
    <name type="scientific">Rhodotorula mucilaginosa</name>
    <name type="common">Yeast</name>
    <name type="synonym">Rhodotorula rubra</name>
    <dbReference type="NCBI Taxonomy" id="5537"/>
    <lineage>
        <taxon>Eukaryota</taxon>
        <taxon>Fungi</taxon>
        <taxon>Dikarya</taxon>
        <taxon>Basidiomycota</taxon>
        <taxon>Pucciniomycotina</taxon>
        <taxon>Microbotryomycetes</taxon>
        <taxon>Sporidiobolales</taxon>
        <taxon>Sporidiobolaceae</taxon>
        <taxon>Rhodotorula</taxon>
    </lineage>
</organism>
<dbReference type="Gene3D" id="3.30.70.330">
    <property type="match status" value="1"/>
</dbReference>
<dbReference type="GO" id="GO:0071011">
    <property type="term" value="C:precatalytic spliceosome"/>
    <property type="evidence" value="ECO:0007669"/>
    <property type="project" value="TreeGrafter"/>
</dbReference>
<dbReference type="InterPro" id="IPR012677">
    <property type="entry name" value="Nucleotide-bd_a/b_plait_sf"/>
</dbReference>
<evidence type="ECO:0000256" key="3">
    <source>
        <dbReference type="ARBA" id="ARBA00016996"/>
    </source>
</evidence>
<evidence type="ECO:0000256" key="5">
    <source>
        <dbReference type="ARBA" id="ARBA00023242"/>
    </source>
</evidence>
<dbReference type="GO" id="GO:0030619">
    <property type="term" value="F:U1 snRNA binding"/>
    <property type="evidence" value="ECO:0007669"/>
    <property type="project" value="InterPro"/>
</dbReference>
<dbReference type="Proteomes" id="UP000777482">
    <property type="component" value="Unassembled WGS sequence"/>
</dbReference>
<evidence type="ECO:0000256" key="2">
    <source>
        <dbReference type="ARBA" id="ARBA00004642"/>
    </source>
</evidence>
<dbReference type="GO" id="GO:0016607">
    <property type="term" value="C:nuclear speck"/>
    <property type="evidence" value="ECO:0007669"/>
    <property type="project" value="UniProtKB-SubCell"/>
</dbReference>
<keyword evidence="11" id="KW-1185">Reference proteome</keyword>
<dbReference type="InterPro" id="IPR000504">
    <property type="entry name" value="RRM_dom"/>
</dbReference>
<feature type="region of interest" description="Disordered" evidence="8">
    <location>
        <begin position="349"/>
        <end position="448"/>
    </location>
</feature>
<dbReference type="InterPro" id="IPR034143">
    <property type="entry name" value="snRNP70_RRM"/>
</dbReference>
<dbReference type="AlphaFoldDB" id="A0A9P7B661"/>
<comment type="caution">
    <text evidence="10">The sequence shown here is derived from an EMBL/GenBank/DDBJ whole genome shotgun (WGS) entry which is preliminary data.</text>
</comment>
<proteinExistence type="predicted"/>
<evidence type="ECO:0000256" key="1">
    <source>
        <dbReference type="ARBA" id="ARBA00004324"/>
    </source>
</evidence>
<feature type="compositionally biased region" description="Low complexity" evidence="8">
    <location>
        <begin position="131"/>
        <end position="155"/>
    </location>
</feature>
<evidence type="ECO:0000256" key="6">
    <source>
        <dbReference type="ARBA" id="ARBA00023274"/>
    </source>
</evidence>
<dbReference type="SMART" id="SM00360">
    <property type="entry name" value="RRM"/>
    <property type="match status" value="1"/>
</dbReference>
<feature type="region of interest" description="Disordered" evidence="8">
    <location>
        <begin position="1"/>
        <end position="47"/>
    </location>
</feature>
<evidence type="ECO:0000313" key="10">
    <source>
        <dbReference type="EMBL" id="KAG0660264.1"/>
    </source>
</evidence>
<dbReference type="PANTHER" id="PTHR13952:SF5">
    <property type="entry name" value="U1 SMALL NUCLEAR RIBONUCLEOPROTEIN 70 KDA"/>
    <property type="match status" value="1"/>
</dbReference>
<protein>
    <recommendedName>
        <fullName evidence="3">U1 small nuclear ribonucleoprotein 70 kDa</fullName>
    </recommendedName>
</protein>
<accession>A0A9P7B661</accession>
<dbReference type="InterPro" id="IPR051183">
    <property type="entry name" value="U1_U11-U12_snRNP_70-35kDa"/>
</dbReference>
<feature type="compositionally biased region" description="Gly residues" evidence="8">
    <location>
        <begin position="349"/>
        <end position="423"/>
    </location>
</feature>
<comment type="subcellular location">
    <subcellularLocation>
        <location evidence="1">Nucleus speckle</location>
    </subcellularLocation>
    <subcellularLocation>
        <location evidence="2">Nucleus</location>
        <location evidence="2">Nucleoplasm</location>
    </subcellularLocation>
</comment>
<dbReference type="FunFam" id="3.30.70.330:FF:001585">
    <property type="entry name" value="U1 small nuclear ribonucleoprotein 70 kDa"/>
    <property type="match status" value="1"/>
</dbReference>
<dbReference type="GO" id="GO:0000398">
    <property type="term" value="P:mRNA splicing, via spliceosome"/>
    <property type="evidence" value="ECO:0007669"/>
    <property type="project" value="TreeGrafter"/>
</dbReference>
<feature type="region of interest" description="Disordered" evidence="8">
    <location>
        <begin position="59"/>
        <end position="183"/>
    </location>
</feature>
<dbReference type="EMBL" id="PUHQ01000046">
    <property type="protein sequence ID" value="KAG0660264.1"/>
    <property type="molecule type" value="Genomic_DNA"/>
</dbReference>
<dbReference type="GO" id="GO:0005685">
    <property type="term" value="C:U1 snRNP"/>
    <property type="evidence" value="ECO:0007669"/>
    <property type="project" value="TreeGrafter"/>
</dbReference>
<dbReference type="PROSITE" id="PS50102">
    <property type="entry name" value="RRM"/>
    <property type="match status" value="1"/>
</dbReference>
<evidence type="ECO:0000259" key="9">
    <source>
        <dbReference type="PROSITE" id="PS50102"/>
    </source>
</evidence>
<evidence type="ECO:0000256" key="4">
    <source>
        <dbReference type="ARBA" id="ARBA00022884"/>
    </source>
</evidence>
<dbReference type="SUPFAM" id="SSF54928">
    <property type="entry name" value="RNA-binding domain, RBD"/>
    <property type="match status" value="1"/>
</dbReference>
<evidence type="ECO:0000313" key="11">
    <source>
        <dbReference type="Proteomes" id="UP000777482"/>
    </source>
</evidence>
<dbReference type="GO" id="GO:0003729">
    <property type="term" value="F:mRNA binding"/>
    <property type="evidence" value="ECO:0007669"/>
    <property type="project" value="TreeGrafter"/>
</dbReference>
<dbReference type="Pfam" id="PF00076">
    <property type="entry name" value="RRM_1"/>
    <property type="match status" value="1"/>
</dbReference>
<evidence type="ECO:0000256" key="8">
    <source>
        <dbReference type="SAM" id="MobiDB-lite"/>
    </source>
</evidence>
<name>A0A9P7B661_RHOMI</name>
<feature type="domain" description="RRM" evidence="9">
    <location>
        <begin position="216"/>
        <end position="294"/>
    </location>
</feature>
<feature type="compositionally biased region" description="Basic and acidic residues" evidence="8">
    <location>
        <begin position="172"/>
        <end position="183"/>
    </location>
</feature>
<reference evidence="10 11" key="1">
    <citation type="submission" date="2020-11" db="EMBL/GenBank/DDBJ databases">
        <title>Kefir isolates.</title>
        <authorList>
            <person name="Marcisauskas S."/>
            <person name="Kim Y."/>
            <person name="Blasche S."/>
        </authorList>
    </citation>
    <scope>NUCLEOTIDE SEQUENCE [LARGE SCALE GENOMIC DNA]</scope>
    <source>
        <strain evidence="10 11">KR</strain>
    </source>
</reference>
<evidence type="ECO:0000256" key="7">
    <source>
        <dbReference type="PROSITE-ProRule" id="PRU00176"/>
    </source>
</evidence>
<dbReference type="PANTHER" id="PTHR13952">
    <property type="entry name" value="U1 SMALL NUCLEAR RIBONUCLEOPROTEIN 70 KD"/>
    <property type="match status" value="1"/>
</dbReference>
<feature type="compositionally biased region" description="Gly residues" evidence="8">
    <location>
        <begin position="431"/>
        <end position="447"/>
    </location>
</feature>
<feature type="compositionally biased region" description="Basic and acidic residues" evidence="8">
    <location>
        <begin position="82"/>
        <end position="99"/>
    </location>
</feature>
<keyword evidence="6" id="KW-0687">Ribonucleoprotein</keyword>
<keyword evidence="5" id="KW-0539">Nucleus</keyword>